<evidence type="ECO:0000313" key="2">
    <source>
        <dbReference type="Proteomes" id="UP001234297"/>
    </source>
</evidence>
<sequence>MLASGALRTLTGSLSSLLEKEITIAWGLKEELEKLESTLSTIQLVLQDAEAKKVKYGPLKNWLIKLKDAAYDAEDIIEECKTEALLCEAADTMKRVCQFFSLPNPLAFGNKIKKIRDKLDGIAAEKSQFHLIEGVGSVRVKHRNDKTRGGSR</sequence>
<reference evidence="1 2" key="1">
    <citation type="journal article" date="2022" name="Hortic Res">
        <title>A haplotype resolved chromosomal level avocado genome allows analysis of novel avocado genes.</title>
        <authorList>
            <person name="Nath O."/>
            <person name="Fletcher S.J."/>
            <person name="Hayward A."/>
            <person name="Shaw L.M."/>
            <person name="Masouleh A.K."/>
            <person name="Furtado A."/>
            <person name="Henry R.J."/>
            <person name="Mitter N."/>
        </authorList>
    </citation>
    <scope>NUCLEOTIDE SEQUENCE [LARGE SCALE GENOMIC DNA]</scope>
    <source>
        <strain evidence="2">cv. Hass</strain>
    </source>
</reference>
<accession>A0ACC2LPJ8</accession>
<evidence type="ECO:0000313" key="1">
    <source>
        <dbReference type="EMBL" id="KAJ8635359.1"/>
    </source>
</evidence>
<protein>
    <submittedName>
        <fullName evidence="1">Uncharacterized protein</fullName>
    </submittedName>
</protein>
<name>A0ACC2LPJ8_PERAE</name>
<gene>
    <name evidence="1" type="ORF">MRB53_009626</name>
</gene>
<proteinExistence type="predicted"/>
<organism evidence="1 2">
    <name type="scientific">Persea americana</name>
    <name type="common">Avocado</name>
    <dbReference type="NCBI Taxonomy" id="3435"/>
    <lineage>
        <taxon>Eukaryota</taxon>
        <taxon>Viridiplantae</taxon>
        <taxon>Streptophyta</taxon>
        <taxon>Embryophyta</taxon>
        <taxon>Tracheophyta</taxon>
        <taxon>Spermatophyta</taxon>
        <taxon>Magnoliopsida</taxon>
        <taxon>Magnoliidae</taxon>
        <taxon>Laurales</taxon>
        <taxon>Lauraceae</taxon>
        <taxon>Persea</taxon>
    </lineage>
</organism>
<comment type="caution">
    <text evidence="1">The sequence shown here is derived from an EMBL/GenBank/DDBJ whole genome shotgun (WGS) entry which is preliminary data.</text>
</comment>
<dbReference type="EMBL" id="CM056811">
    <property type="protein sequence ID" value="KAJ8635359.1"/>
    <property type="molecule type" value="Genomic_DNA"/>
</dbReference>
<dbReference type="Proteomes" id="UP001234297">
    <property type="component" value="Chromosome 3"/>
</dbReference>
<keyword evidence="2" id="KW-1185">Reference proteome</keyword>